<proteinExistence type="predicted"/>
<gene>
    <name evidence="1" type="ORF">FBU59_001054</name>
</gene>
<sequence length="172" mass="18720">MEAALCGTRALALSFAYYDGDIANEKLENACEMAVEVIEKLWVGDAWNRAPAKVFNVNVPLVDSVECPVFVTKMARNANFASLYKLAGDVDFADGVNPVTGLPTKKNRAAVDDTGDGTRVFVFSAPYGCDPEPEEGTDSWAVQCHAISVTPLRPEFQNVASSDMEKIRRILI</sequence>
<keyword evidence="2" id="KW-1185">Reference proteome</keyword>
<accession>A0ACC1JF16</accession>
<evidence type="ECO:0000313" key="1">
    <source>
        <dbReference type="EMBL" id="KAJ1949641.1"/>
    </source>
</evidence>
<name>A0ACC1JF16_9FUNG</name>
<organism evidence="1 2">
    <name type="scientific">Linderina macrospora</name>
    <dbReference type="NCBI Taxonomy" id="4868"/>
    <lineage>
        <taxon>Eukaryota</taxon>
        <taxon>Fungi</taxon>
        <taxon>Fungi incertae sedis</taxon>
        <taxon>Zoopagomycota</taxon>
        <taxon>Kickxellomycotina</taxon>
        <taxon>Kickxellomycetes</taxon>
        <taxon>Kickxellales</taxon>
        <taxon>Kickxellaceae</taxon>
        <taxon>Linderina</taxon>
    </lineage>
</organism>
<protein>
    <submittedName>
        <fullName evidence="1">Uncharacterized protein</fullName>
    </submittedName>
</protein>
<dbReference type="Proteomes" id="UP001150603">
    <property type="component" value="Unassembled WGS sequence"/>
</dbReference>
<dbReference type="EMBL" id="JANBPW010000401">
    <property type="protein sequence ID" value="KAJ1949641.1"/>
    <property type="molecule type" value="Genomic_DNA"/>
</dbReference>
<comment type="caution">
    <text evidence="1">The sequence shown here is derived from an EMBL/GenBank/DDBJ whole genome shotgun (WGS) entry which is preliminary data.</text>
</comment>
<evidence type="ECO:0000313" key="2">
    <source>
        <dbReference type="Proteomes" id="UP001150603"/>
    </source>
</evidence>
<reference evidence="1" key="1">
    <citation type="submission" date="2022-07" db="EMBL/GenBank/DDBJ databases">
        <title>Phylogenomic reconstructions and comparative analyses of Kickxellomycotina fungi.</title>
        <authorList>
            <person name="Reynolds N.K."/>
            <person name="Stajich J.E."/>
            <person name="Barry K."/>
            <person name="Grigoriev I.V."/>
            <person name="Crous P."/>
            <person name="Smith M.E."/>
        </authorList>
    </citation>
    <scope>NUCLEOTIDE SEQUENCE</scope>
    <source>
        <strain evidence="1">NRRL 5244</strain>
    </source>
</reference>